<organism evidence="2 3">
    <name type="scientific">Pseudovirgaria hyperparasitica</name>
    <dbReference type="NCBI Taxonomy" id="470096"/>
    <lineage>
        <taxon>Eukaryota</taxon>
        <taxon>Fungi</taxon>
        <taxon>Dikarya</taxon>
        <taxon>Ascomycota</taxon>
        <taxon>Pezizomycotina</taxon>
        <taxon>Dothideomycetes</taxon>
        <taxon>Dothideomycetes incertae sedis</taxon>
        <taxon>Acrospermales</taxon>
        <taxon>Acrospermaceae</taxon>
        <taxon>Pseudovirgaria</taxon>
    </lineage>
</organism>
<dbReference type="CDD" id="cd14483">
    <property type="entry name" value="SPX_PHO81_NUC-2_like"/>
    <property type="match status" value="1"/>
</dbReference>
<reference evidence="2" key="1">
    <citation type="journal article" date="2020" name="Stud. Mycol.">
        <title>101 Dothideomycetes genomes: a test case for predicting lifestyles and emergence of pathogens.</title>
        <authorList>
            <person name="Haridas S."/>
            <person name="Albert R."/>
            <person name="Binder M."/>
            <person name="Bloem J."/>
            <person name="Labutti K."/>
            <person name="Salamov A."/>
            <person name="Andreopoulos B."/>
            <person name="Baker S."/>
            <person name="Barry K."/>
            <person name="Bills G."/>
            <person name="Bluhm B."/>
            <person name="Cannon C."/>
            <person name="Castanera R."/>
            <person name="Culley D."/>
            <person name="Daum C."/>
            <person name="Ezra D."/>
            <person name="Gonzalez J."/>
            <person name="Henrissat B."/>
            <person name="Kuo A."/>
            <person name="Liang C."/>
            <person name="Lipzen A."/>
            <person name="Lutzoni F."/>
            <person name="Magnuson J."/>
            <person name="Mondo S."/>
            <person name="Nolan M."/>
            <person name="Ohm R."/>
            <person name="Pangilinan J."/>
            <person name="Park H.-J."/>
            <person name="Ramirez L."/>
            <person name="Alfaro M."/>
            <person name="Sun H."/>
            <person name="Tritt A."/>
            <person name="Yoshinaga Y."/>
            <person name="Zwiers L.-H."/>
            <person name="Turgeon B."/>
            <person name="Goodwin S."/>
            <person name="Spatafora J."/>
            <person name="Crous P."/>
            <person name="Grigoriev I."/>
        </authorList>
    </citation>
    <scope>NUCLEOTIDE SEQUENCE</scope>
    <source>
        <strain evidence="2">CBS 121739</strain>
    </source>
</reference>
<dbReference type="PROSITE" id="PS51382">
    <property type="entry name" value="SPX"/>
    <property type="match status" value="1"/>
</dbReference>
<feature type="domain" description="SPX" evidence="1">
    <location>
        <begin position="1"/>
        <end position="157"/>
    </location>
</feature>
<dbReference type="InterPro" id="IPR004331">
    <property type="entry name" value="SPX_dom"/>
</dbReference>
<dbReference type="InterPro" id="IPR031142">
    <property type="entry name" value="SPX_prot"/>
</dbReference>
<dbReference type="Pfam" id="PF03105">
    <property type="entry name" value="SPX"/>
    <property type="match status" value="2"/>
</dbReference>
<dbReference type="PANTHER" id="PTHR45978">
    <property type="entry name" value="SPX DOMAIN-CONTAINING PROTEIN 3"/>
    <property type="match status" value="1"/>
</dbReference>
<proteinExistence type="predicted"/>
<keyword evidence="3" id="KW-1185">Reference proteome</keyword>
<evidence type="ECO:0000313" key="2">
    <source>
        <dbReference type="EMBL" id="KAF2759609.1"/>
    </source>
</evidence>
<dbReference type="PANTHER" id="PTHR45978:SF7">
    <property type="entry name" value="SPX DOMAIN-CONTAINING PROTEIN 4"/>
    <property type="match status" value="1"/>
</dbReference>
<evidence type="ECO:0000313" key="3">
    <source>
        <dbReference type="Proteomes" id="UP000799437"/>
    </source>
</evidence>
<dbReference type="RefSeq" id="XP_033602060.1">
    <property type="nucleotide sequence ID" value="XM_033740621.1"/>
</dbReference>
<dbReference type="Proteomes" id="UP000799437">
    <property type="component" value="Unassembled WGS sequence"/>
</dbReference>
<dbReference type="GeneID" id="54481675"/>
<dbReference type="GO" id="GO:0016036">
    <property type="term" value="P:cellular response to phosphate starvation"/>
    <property type="evidence" value="ECO:0007669"/>
    <property type="project" value="InterPro"/>
</dbReference>
<evidence type="ECO:0000259" key="1">
    <source>
        <dbReference type="PROSITE" id="PS51382"/>
    </source>
</evidence>
<dbReference type="EMBL" id="ML996569">
    <property type="protein sequence ID" value="KAF2759609.1"/>
    <property type="molecule type" value="Genomic_DNA"/>
</dbReference>
<dbReference type="AlphaFoldDB" id="A0A6A6WBR6"/>
<name>A0A6A6WBR6_9PEZI</name>
<dbReference type="OrthoDB" id="1577640at2759"/>
<gene>
    <name evidence="2" type="ORF">EJ05DRAFT_303658</name>
</gene>
<accession>A0A6A6WBR6</accession>
<protein>
    <submittedName>
        <fullName evidence="2">SPX-domain-containing protein</fullName>
    </submittedName>
</protein>
<sequence length="157" mass="18065">MKFGKHIQKRQLDIPEYAASFVDYKALKKLIKKLSATPIIQPQHESIATPEILDAQASLQANKATFFFRLERELEKVNKFYLQKEAELKLRLTTLLDKKTSMQSRPAPVKVSSKFISLEEGFKQFSGDLNKLQQFVEVNATAFSKILKKWDKTSKVT</sequence>